<keyword evidence="5 10" id="KW-0479">Metal-binding</keyword>
<feature type="binding site" evidence="11">
    <location>
        <position position="284"/>
    </location>
    <ligand>
        <name>Mg(2+)</name>
        <dbReference type="ChEBI" id="CHEBI:18420"/>
    </ligand>
</feature>
<dbReference type="Gene3D" id="3.10.520.10">
    <property type="entry name" value="ApbE-like domains"/>
    <property type="match status" value="1"/>
</dbReference>
<comment type="caution">
    <text evidence="13">The sequence shown here is derived from an EMBL/GenBank/DDBJ whole genome shotgun (WGS) entry which is preliminary data.</text>
</comment>
<proteinExistence type="inferred from homology"/>
<reference evidence="13" key="1">
    <citation type="submission" date="2020-10" db="EMBL/GenBank/DDBJ databases">
        <authorList>
            <person name="Gilroy R."/>
        </authorList>
    </citation>
    <scope>NUCLEOTIDE SEQUENCE</scope>
    <source>
        <strain evidence="13">10532</strain>
    </source>
</reference>
<evidence type="ECO:0000313" key="14">
    <source>
        <dbReference type="Proteomes" id="UP000823638"/>
    </source>
</evidence>
<feature type="binding site" evidence="11">
    <location>
        <position position="280"/>
    </location>
    <ligand>
        <name>Mg(2+)</name>
        <dbReference type="ChEBI" id="CHEBI:18420"/>
    </ligand>
</feature>
<evidence type="ECO:0000256" key="8">
    <source>
        <dbReference type="ARBA" id="ARBA00031306"/>
    </source>
</evidence>
<name>A0A9D9HQI2_9SPIR</name>
<dbReference type="InterPro" id="IPR024932">
    <property type="entry name" value="ApbE"/>
</dbReference>
<dbReference type="InterPro" id="IPR003374">
    <property type="entry name" value="ApbE-like_sf"/>
</dbReference>
<dbReference type="Pfam" id="PF02424">
    <property type="entry name" value="ApbE"/>
    <property type="match status" value="1"/>
</dbReference>
<comment type="cofactor">
    <cofactor evidence="11">
        <name>Mg(2+)</name>
        <dbReference type="ChEBI" id="CHEBI:18420"/>
    </cofactor>
    <cofactor evidence="11">
        <name>Mn(2+)</name>
        <dbReference type="ChEBI" id="CHEBI:29035"/>
    </cofactor>
    <text evidence="11">Magnesium. Can also use manganese.</text>
</comment>
<keyword evidence="12" id="KW-1003">Cell membrane</keyword>
<keyword evidence="6 10" id="KW-0274">FAD</keyword>
<comment type="catalytic activity">
    <reaction evidence="9 10 12">
        <text>L-threonyl-[protein] + FAD = FMN-L-threonyl-[protein] + AMP + H(+)</text>
        <dbReference type="Rhea" id="RHEA:36847"/>
        <dbReference type="Rhea" id="RHEA-COMP:11060"/>
        <dbReference type="Rhea" id="RHEA-COMP:11061"/>
        <dbReference type="ChEBI" id="CHEBI:15378"/>
        <dbReference type="ChEBI" id="CHEBI:30013"/>
        <dbReference type="ChEBI" id="CHEBI:57692"/>
        <dbReference type="ChEBI" id="CHEBI:74257"/>
        <dbReference type="ChEBI" id="CHEBI:456215"/>
        <dbReference type="EC" id="2.7.1.180"/>
    </reaction>
</comment>
<dbReference type="SUPFAM" id="SSF143631">
    <property type="entry name" value="ApbE-like"/>
    <property type="match status" value="1"/>
</dbReference>
<accession>A0A9D9HQI2</accession>
<gene>
    <name evidence="13" type="ORF">IAA81_07720</name>
</gene>
<reference evidence="13" key="2">
    <citation type="journal article" date="2021" name="PeerJ">
        <title>Extensive microbial diversity within the chicken gut microbiome revealed by metagenomics and culture.</title>
        <authorList>
            <person name="Gilroy R."/>
            <person name="Ravi A."/>
            <person name="Getino M."/>
            <person name="Pursley I."/>
            <person name="Horton D.L."/>
            <person name="Alikhan N.F."/>
            <person name="Baker D."/>
            <person name="Gharbi K."/>
            <person name="Hall N."/>
            <person name="Watson M."/>
            <person name="Adriaenssens E.M."/>
            <person name="Foster-Nyarko E."/>
            <person name="Jarju S."/>
            <person name="Secka A."/>
            <person name="Antonio M."/>
            <person name="Oren A."/>
            <person name="Chaudhuri R.R."/>
            <person name="La Ragione R."/>
            <person name="Hildebrand F."/>
            <person name="Pallen M.J."/>
        </authorList>
    </citation>
    <scope>NUCLEOTIDE SEQUENCE</scope>
    <source>
        <strain evidence="13">10532</strain>
    </source>
</reference>
<dbReference type="GO" id="GO:0005886">
    <property type="term" value="C:plasma membrane"/>
    <property type="evidence" value="ECO:0007669"/>
    <property type="project" value="UniProtKB-SubCell"/>
</dbReference>
<evidence type="ECO:0000256" key="9">
    <source>
        <dbReference type="ARBA" id="ARBA00048540"/>
    </source>
</evidence>
<evidence type="ECO:0000256" key="11">
    <source>
        <dbReference type="PIRSR" id="PIRSR006268-2"/>
    </source>
</evidence>
<protein>
    <recommendedName>
        <fullName evidence="2 10">FAD:protein FMN transferase</fullName>
        <ecNumber evidence="1 10">2.7.1.180</ecNumber>
    </recommendedName>
    <alternativeName>
        <fullName evidence="8 10">Flavin transferase</fullName>
    </alternativeName>
</protein>
<keyword evidence="4 10" id="KW-0808">Transferase</keyword>
<evidence type="ECO:0000256" key="6">
    <source>
        <dbReference type="ARBA" id="ARBA00022827"/>
    </source>
</evidence>
<dbReference type="EC" id="2.7.1.180" evidence="1 10"/>
<evidence type="ECO:0000256" key="4">
    <source>
        <dbReference type="ARBA" id="ARBA00022679"/>
    </source>
</evidence>
<dbReference type="PROSITE" id="PS51257">
    <property type="entry name" value="PROKAR_LIPOPROTEIN"/>
    <property type="match status" value="1"/>
</dbReference>
<evidence type="ECO:0000256" key="7">
    <source>
        <dbReference type="ARBA" id="ARBA00022842"/>
    </source>
</evidence>
<feature type="binding site" evidence="11">
    <location>
        <position position="166"/>
    </location>
    <ligand>
        <name>Mg(2+)</name>
        <dbReference type="ChEBI" id="CHEBI:18420"/>
    </ligand>
</feature>
<comment type="subcellular location">
    <subcellularLocation>
        <location evidence="12">Cell inner membrane</location>
        <topology evidence="12">Lipid-anchor</topology>
        <orientation evidence="12">Periplasmic side</orientation>
    </subcellularLocation>
</comment>
<dbReference type="PANTHER" id="PTHR30040">
    <property type="entry name" value="THIAMINE BIOSYNTHESIS LIPOPROTEIN APBE"/>
    <property type="match status" value="1"/>
</dbReference>
<evidence type="ECO:0000256" key="2">
    <source>
        <dbReference type="ARBA" id="ARBA00016337"/>
    </source>
</evidence>
<dbReference type="PIRSF" id="PIRSF006268">
    <property type="entry name" value="ApbE"/>
    <property type="match status" value="1"/>
</dbReference>
<dbReference type="EMBL" id="JADIMM010000087">
    <property type="protein sequence ID" value="MBO8458100.1"/>
    <property type="molecule type" value="Genomic_DNA"/>
</dbReference>
<keyword evidence="3 10" id="KW-0285">Flavoprotein</keyword>
<comment type="function">
    <text evidence="12">Flavin transferase that catalyzes the transfer of the FMN moiety of FAD and its covalent binding to the hydroxyl group of a threonine residue in a target flavoprotein.</text>
</comment>
<evidence type="ECO:0000256" key="5">
    <source>
        <dbReference type="ARBA" id="ARBA00022723"/>
    </source>
</evidence>
<comment type="similarity">
    <text evidence="10 12">Belongs to the ApbE family.</text>
</comment>
<dbReference type="Proteomes" id="UP000823638">
    <property type="component" value="Unassembled WGS sequence"/>
</dbReference>
<evidence type="ECO:0000256" key="12">
    <source>
        <dbReference type="RuleBase" id="RU363002"/>
    </source>
</evidence>
<evidence type="ECO:0000256" key="1">
    <source>
        <dbReference type="ARBA" id="ARBA00011955"/>
    </source>
</evidence>
<keyword evidence="12" id="KW-0472">Membrane</keyword>
<evidence type="ECO:0000256" key="3">
    <source>
        <dbReference type="ARBA" id="ARBA00022630"/>
    </source>
</evidence>
<sequence>MKKILILLSVFFIFSCSGKDIQDYKVFYALDTVCRISLYDQGTDEIYKAIEQELLLTENLFNSHITNSEISKINSEAGKNPVIVSPETFNLVQKSIELWKSTEGAFNPALGPVISLWKIGSENPVVPDSDTIAEKLSLCNPDQIIINNENLSIFLNTPGMALDLGGIAKGFCAEQIKNICISEGITKGIIDLGGNIILIGEKKPGYPWTAGIRTPEENTFDAAISFSCKDKTIVTSGIYERFFIKDGVLYHHIFNPETGFPVENRLLSVSVISENSITADALSTAIFVMGLEKGMEYVKKIPGTEAVFITKENEIFTTAGIRENIIFVNPAYKIKDF</sequence>
<evidence type="ECO:0000313" key="13">
    <source>
        <dbReference type="EMBL" id="MBO8458100.1"/>
    </source>
</evidence>
<keyword evidence="12" id="KW-0997">Cell inner membrane</keyword>
<evidence type="ECO:0000256" key="10">
    <source>
        <dbReference type="PIRNR" id="PIRNR006268"/>
    </source>
</evidence>
<keyword evidence="7 10" id="KW-0460">Magnesium</keyword>
<organism evidence="13 14">
    <name type="scientific">Candidatus Gallitreponema excrementavium</name>
    <dbReference type="NCBI Taxonomy" id="2840840"/>
    <lineage>
        <taxon>Bacteria</taxon>
        <taxon>Pseudomonadati</taxon>
        <taxon>Spirochaetota</taxon>
        <taxon>Spirochaetia</taxon>
        <taxon>Spirochaetales</taxon>
        <taxon>Candidatus Gallitreponema</taxon>
    </lineage>
</organism>
<keyword evidence="12" id="KW-0449">Lipoprotein</keyword>
<dbReference type="GO" id="GO:0016740">
    <property type="term" value="F:transferase activity"/>
    <property type="evidence" value="ECO:0007669"/>
    <property type="project" value="UniProtKB-UniRule"/>
</dbReference>
<dbReference type="AlphaFoldDB" id="A0A9D9HQI2"/>
<dbReference type="GO" id="GO:0046872">
    <property type="term" value="F:metal ion binding"/>
    <property type="evidence" value="ECO:0007669"/>
    <property type="project" value="UniProtKB-UniRule"/>
</dbReference>
<dbReference type="PANTHER" id="PTHR30040:SF2">
    <property type="entry name" value="FAD:PROTEIN FMN TRANSFERASE"/>
    <property type="match status" value="1"/>
</dbReference>